<feature type="transmembrane region" description="Helical" evidence="1">
    <location>
        <begin position="38"/>
        <end position="56"/>
    </location>
</feature>
<proteinExistence type="predicted"/>
<organism evidence="2 3">
    <name type="scientific">Clostridium innocuum</name>
    <dbReference type="NCBI Taxonomy" id="1522"/>
    <lineage>
        <taxon>Bacteria</taxon>
        <taxon>Bacillati</taxon>
        <taxon>Bacillota</taxon>
        <taxon>Clostridia</taxon>
        <taxon>Eubacteriales</taxon>
        <taxon>Clostridiaceae</taxon>
        <taxon>Clostridium</taxon>
    </lineage>
</organism>
<keyword evidence="1" id="KW-0812">Transmembrane</keyword>
<protein>
    <submittedName>
        <fullName evidence="2">Uncharacterized protein</fullName>
    </submittedName>
</protein>
<dbReference type="AlphaFoldDB" id="A0A099I7Z2"/>
<accession>A0A099I7Z2</accession>
<sequence length="95" mass="9859">MNSATIRTAIASMVLGIVSVSFCVPAILFSFFRWLPGMLIVLVSLACGIVAIVMGARARVLRPAGRAIAGLVLGIIGTSISGLLLLCLLLLCIAF</sequence>
<evidence type="ECO:0000256" key="1">
    <source>
        <dbReference type="SAM" id="Phobius"/>
    </source>
</evidence>
<evidence type="ECO:0000313" key="3">
    <source>
        <dbReference type="Proteomes" id="UP000030008"/>
    </source>
</evidence>
<feature type="transmembrane region" description="Helical" evidence="1">
    <location>
        <begin position="68"/>
        <end position="91"/>
    </location>
</feature>
<keyword evidence="1" id="KW-0472">Membrane</keyword>
<dbReference type="EMBL" id="JQIF01000048">
    <property type="protein sequence ID" value="KGJ53013.1"/>
    <property type="molecule type" value="Genomic_DNA"/>
</dbReference>
<keyword evidence="1" id="KW-1133">Transmembrane helix</keyword>
<dbReference type="Proteomes" id="UP000030008">
    <property type="component" value="Unassembled WGS sequence"/>
</dbReference>
<name>A0A099I7Z2_CLOIN</name>
<dbReference type="RefSeq" id="WP_044905476.1">
    <property type="nucleotide sequence ID" value="NZ_JQIF01000048.1"/>
</dbReference>
<feature type="transmembrane region" description="Helical" evidence="1">
    <location>
        <begin position="12"/>
        <end position="32"/>
    </location>
</feature>
<gene>
    <name evidence="2" type="ORF">CIAN88_11070</name>
</gene>
<reference evidence="2 3" key="1">
    <citation type="submission" date="2014-08" db="EMBL/GenBank/DDBJ databases">
        <title>Clostridium innocuum, an unnegligible vancomycin-resistant pathogen causing extra-intestinal infections.</title>
        <authorList>
            <person name="Feng Y."/>
            <person name="Chiu C.-H."/>
        </authorList>
    </citation>
    <scope>NUCLEOTIDE SEQUENCE [LARGE SCALE GENOMIC DNA]</scope>
    <source>
        <strain evidence="2 3">AN88</strain>
    </source>
</reference>
<evidence type="ECO:0000313" key="2">
    <source>
        <dbReference type="EMBL" id="KGJ53013.1"/>
    </source>
</evidence>
<comment type="caution">
    <text evidence="2">The sequence shown here is derived from an EMBL/GenBank/DDBJ whole genome shotgun (WGS) entry which is preliminary data.</text>
</comment>